<organism evidence="2 3">
    <name type="scientific">Cercophora newfieldiana</name>
    <dbReference type="NCBI Taxonomy" id="92897"/>
    <lineage>
        <taxon>Eukaryota</taxon>
        <taxon>Fungi</taxon>
        <taxon>Dikarya</taxon>
        <taxon>Ascomycota</taxon>
        <taxon>Pezizomycotina</taxon>
        <taxon>Sordariomycetes</taxon>
        <taxon>Sordariomycetidae</taxon>
        <taxon>Sordariales</taxon>
        <taxon>Lasiosphaeriaceae</taxon>
        <taxon>Cercophora</taxon>
    </lineage>
</organism>
<sequence length="195" mass="21368">MKAGVRDPATAKPGMKVPVWEAYEMAWAEALRERELSMEQERIEDLSQALASKRLRGGKAAMSNAEAEQRVGSGAGYTRDRTLAGVLRLAIVDSINSESTHNLHVDALADLVSSVQHACFDALKGVNVDPRTPAIAGYRLRPADSLAEGNFVDEEDEDGDDEKELDKSITVSAFKRPPRKAPMKAPKKKKKKPKK</sequence>
<keyword evidence="3" id="KW-1185">Reference proteome</keyword>
<dbReference type="Proteomes" id="UP001174936">
    <property type="component" value="Unassembled WGS sequence"/>
</dbReference>
<protein>
    <submittedName>
        <fullName evidence="2">Uncharacterized protein</fullName>
    </submittedName>
</protein>
<name>A0AA40CP50_9PEZI</name>
<accession>A0AA40CP50</accession>
<gene>
    <name evidence="2" type="ORF">B0T16DRAFT_457822</name>
</gene>
<dbReference type="EMBL" id="JAULSV010000004">
    <property type="protein sequence ID" value="KAK0645830.1"/>
    <property type="molecule type" value="Genomic_DNA"/>
</dbReference>
<feature type="compositionally biased region" description="Basic residues" evidence="1">
    <location>
        <begin position="176"/>
        <end position="195"/>
    </location>
</feature>
<comment type="caution">
    <text evidence="2">The sequence shown here is derived from an EMBL/GenBank/DDBJ whole genome shotgun (WGS) entry which is preliminary data.</text>
</comment>
<feature type="compositionally biased region" description="Acidic residues" evidence="1">
    <location>
        <begin position="151"/>
        <end position="163"/>
    </location>
</feature>
<feature type="region of interest" description="Disordered" evidence="1">
    <location>
        <begin position="147"/>
        <end position="195"/>
    </location>
</feature>
<evidence type="ECO:0000313" key="3">
    <source>
        <dbReference type="Proteomes" id="UP001174936"/>
    </source>
</evidence>
<dbReference type="AlphaFoldDB" id="A0AA40CP50"/>
<evidence type="ECO:0000313" key="2">
    <source>
        <dbReference type="EMBL" id="KAK0645830.1"/>
    </source>
</evidence>
<reference evidence="2" key="1">
    <citation type="submission" date="2023-06" db="EMBL/GenBank/DDBJ databases">
        <title>Genome-scale phylogeny and comparative genomics of the fungal order Sordariales.</title>
        <authorList>
            <consortium name="Lawrence Berkeley National Laboratory"/>
            <person name="Hensen N."/>
            <person name="Bonometti L."/>
            <person name="Westerberg I."/>
            <person name="Brannstrom I.O."/>
            <person name="Guillou S."/>
            <person name="Cros-Aarteil S."/>
            <person name="Calhoun S."/>
            <person name="Haridas S."/>
            <person name="Kuo A."/>
            <person name="Mondo S."/>
            <person name="Pangilinan J."/>
            <person name="Riley R."/>
            <person name="Labutti K."/>
            <person name="Andreopoulos B."/>
            <person name="Lipzen A."/>
            <person name="Chen C."/>
            <person name="Yanf M."/>
            <person name="Daum C."/>
            <person name="Ng V."/>
            <person name="Clum A."/>
            <person name="Steindorff A."/>
            <person name="Ohm R."/>
            <person name="Martin F."/>
            <person name="Silar P."/>
            <person name="Natvig D."/>
            <person name="Lalanne C."/>
            <person name="Gautier V."/>
            <person name="Ament-Velasquez S.L."/>
            <person name="Kruys A."/>
            <person name="Hutchinson M.I."/>
            <person name="Powell A.J."/>
            <person name="Barry K."/>
            <person name="Miller A.N."/>
            <person name="Grigoriev I.V."/>
            <person name="Debuchy R."/>
            <person name="Gladieux P."/>
            <person name="Thoren M.H."/>
            <person name="Johannesson H."/>
        </authorList>
    </citation>
    <scope>NUCLEOTIDE SEQUENCE</scope>
    <source>
        <strain evidence="2">SMH2532-1</strain>
    </source>
</reference>
<evidence type="ECO:0000256" key="1">
    <source>
        <dbReference type="SAM" id="MobiDB-lite"/>
    </source>
</evidence>
<proteinExistence type="predicted"/>